<dbReference type="InterPro" id="IPR008585">
    <property type="entry name" value="Gamma_PGA_hydro"/>
</dbReference>
<dbReference type="OrthoDB" id="168704at2157"/>
<dbReference type="Gene3D" id="3.40.630.100">
    <property type="entry name" value="Poly-gamma-glutamate hydrolase, zinc-binding motif"/>
    <property type="match status" value="1"/>
</dbReference>
<keyword evidence="1" id="KW-0812">Transmembrane</keyword>
<dbReference type="InterPro" id="IPR038128">
    <property type="entry name" value="Gamma_PGA_hydro_sf"/>
</dbReference>
<dbReference type="RefSeq" id="WP_006110863.1">
    <property type="nucleotide sequence ID" value="NZ_AOIO01000040.1"/>
</dbReference>
<dbReference type="PATRIC" id="fig|29540.5.peg.3833"/>
<dbReference type="eggNOG" id="arCOG00468">
    <property type="taxonomic scope" value="Archaea"/>
</dbReference>
<dbReference type="STRING" id="29540.C481_18805"/>
<comment type="caution">
    <text evidence="2">The sequence shown here is derived from an EMBL/GenBank/DDBJ whole genome shotgun (WGS) entry which is preliminary data.</text>
</comment>
<keyword evidence="3" id="KW-1185">Reference proteome</keyword>
<keyword evidence="1" id="KW-1133">Transmembrane helix</keyword>
<protein>
    <submittedName>
        <fullName evidence="2">Uncharacterized protein</fullName>
    </submittedName>
</protein>
<evidence type="ECO:0000313" key="3">
    <source>
        <dbReference type="Proteomes" id="UP000011554"/>
    </source>
</evidence>
<keyword evidence="1" id="KW-0472">Membrane</keyword>
<evidence type="ECO:0000313" key="2">
    <source>
        <dbReference type="EMBL" id="ELY98015.1"/>
    </source>
</evidence>
<accession>M0AH76</accession>
<proteinExistence type="predicted"/>
<feature type="transmembrane region" description="Helical" evidence="1">
    <location>
        <begin position="23"/>
        <end position="44"/>
    </location>
</feature>
<evidence type="ECO:0000256" key="1">
    <source>
        <dbReference type="SAM" id="Phobius"/>
    </source>
</evidence>
<sequence>MGKSRNENQKGDDERRTRSRRRIIAAGAGLTGIGVLTTGTGAQITRSRTKAQSESNQAVYADGCENVDRWEATFETVTADWGSRSSSKRYCSVPCQWTESGKVAVGQQIRIGHEATADEFENAVYTVASSHEGETLQVTTDGLGRIGASDASTAAIGAQAVHPSYNAREAGELNDEFVEYSVEGDGVVVIAPHGGYIEYGTDFQASRVAESVDGAAWICSGFNDGGGAFTRWHTYSTELHRRSFPALDALLDQQFDWSVAFHGCTDDGILIGGTAERAAKDTVKDAIAERLPDQTVEIVDRDATAYTGANPENVLNELASIGRTIQIEQATDIRRAEWATVADGVIDALETLRA</sequence>
<dbReference type="EMBL" id="AOIO01000040">
    <property type="protein sequence ID" value="ELY98015.1"/>
    <property type="molecule type" value="Genomic_DNA"/>
</dbReference>
<reference evidence="2 3" key="1">
    <citation type="journal article" date="2014" name="PLoS Genet.">
        <title>Phylogenetically driven sequencing of extremely halophilic archaea reveals strategies for static and dynamic osmo-response.</title>
        <authorList>
            <person name="Becker E.A."/>
            <person name="Seitzer P.M."/>
            <person name="Tritt A."/>
            <person name="Larsen D."/>
            <person name="Krusor M."/>
            <person name="Yao A.I."/>
            <person name="Wu D."/>
            <person name="Madern D."/>
            <person name="Eisen J.A."/>
            <person name="Darling A.E."/>
            <person name="Facciotti M.T."/>
        </authorList>
    </citation>
    <scope>NUCLEOTIDE SEQUENCE [LARGE SCALE GENOMIC DNA]</scope>
    <source>
        <strain evidence="2 3">DSM 12278</strain>
    </source>
</reference>
<dbReference type="AlphaFoldDB" id="M0AH76"/>
<dbReference type="Pfam" id="PF05908">
    <property type="entry name" value="Gamma_PGA_hydro"/>
    <property type="match status" value="1"/>
</dbReference>
<organism evidence="2 3">
    <name type="scientific">Natrialba asiatica (strain ATCC 700177 / DSM 12278 / JCM 9576 / FERM P-10747 / NBRC 102637 / 172P1)</name>
    <dbReference type="NCBI Taxonomy" id="29540"/>
    <lineage>
        <taxon>Archaea</taxon>
        <taxon>Methanobacteriati</taxon>
        <taxon>Methanobacteriota</taxon>
        <taxon>Stenosarchaea group</taxon>
        <taxon>Halobacteria</taxon>
        <taxon>Halobacteriales</taxon>
        <taxon>Natrialbaceae</taxon>
        <taxon>Natrialba</taxon>
    </lineage>
</organism>
<gene>
    <name evidence="2" type="ORF">C481_18805</name>
</gene>
<dbReference type="Proteomes" id="UP000011554">
    <property type="component" value="Unassembled WGS sequence"/>
</dbReference>
<name>M0AH76_NATA1</name>